<dbReference type="InterPro" id="IPR006674">
    <property type="entry name" value="HD_domain"/>
</dbReference>
<dbReference type="EMBL" id="CP007139">
    <property type="protein sequence ID" value="AIE84598.1"/>
    <property type="molecule type" value="Genomic_DNA"/>
</dbReference>
<dbReference type="GO" id="GO:0008832">
    <property type="term" value="F:dGTPase activity"/>
    <property type="evidence" value="ECO:0007669"/>
    <property type="project" value="TreeGrafter"/>
</dbReference>
<sequence>MRKPRHEVRDGIHGFVTFDNVERDLIDSRPYQRLRSIHQLALTYQLYPGATHRRFEHCLGVMEIASRIFDRLFDGQVPDNVRGRIADELQNDKGYWRRVLRAAALLHDLGHLPFSHAAEAELLPAGWDHERLTAEIIRKSEIKDILGNATSPIKPEDVIDIAWSPKDRAKAEPDFKLSPWKALLNEIITGNTFGADRIDYLLRDSWHAGVAYGRFDPDRLVAGLRPIVAPDTDEVAIGLDDGAIHAAEALLLARYFMYTQVYMHEVRRIYDLHLQRFLQAWLAEGKFDVAWERAILNTDDEVLAAMRAAMADLNHPHHVLAQRAMGRQHFRTVYSLAAPHKKKKPTILEDIYAFLCGQFGDSRIERSQYGPKSEANTFWVVLESGDLQRAEEFSSVIAHVPSIEIGFVFAESAIKDQAEESIKAKFKNVLSTPKPRTRKK</sequence>
<reference evidence="2 3" key="1">
    <citation type="journal article" date="2014" name="PLoS ONE">
        <title>The first complete genome sequence of the class fimbriimonadia in the phylum armatimonadetes.</title>
        <authorList>
            <person name="Hu Z.Y."/>
            <person name="Wang Y.Z."/>
            <person name="Im W.T."/>
            <person name="Wang S.Y."/>
            <person name="Zhao G.P."/>
            <person name="Zheng H.J."/>
            <person name="Quan Z.X."/>
        </authorList>
    </citation>
    <scope>NUCLEOTIDE SEQUENCE [LARGE SCALE GENOMIC DNA]</scope>
    <source>
        <strain evidence="2">Gsoil 348</strain>
    </source>
</reference>
<dbReference type="CDD" id="cd00077">
    <property type="entry name" value="HDc"/>
    <property type="match status" value="1"/>
</dbReference>
<dbReference type="InterPro" id="IPR003607">
    <property type="entry name" value="HD/PDEase_dom"/>
</dbReference>
<dbReference type="InterPro" id="IPR050135">
    <property type="entry name" value="dGTPase-like"/>
</dbReference>
<name>A0A068NM32_FIMGI</name>
<dbReference type="Pfam" id="PF19276">
    <property type="entry name" value="HD_assoc_2"/>
    <property type="match status" value="1"/>
</dbReference>
<gene>
    <name evidence="2" type="ORF">OP10G_1230</name>
</gene>
<dbReference type="SMART" id="SM00471">
    <property type="entry name" value="HDc"/>
    <property type="match status" value="1"/>
</dbReference>
<accession>A0A068NM32</accession>
<dbReference type="InterPro" id="IPR045509">
    <property type="entry name" value="HD_assoc_2"/>
</dbReference>
<keyword evidence="3" id="KW-1185">Reference proteome</keyword>
<evidence type="ECO:0000313" key="2">
    <source>
        <dbReference type="EMBL" id="AIE84598.1"/>
    </source>
</evidence>
<dbReference type="GO" id="GO:0006203">
    <property type="term" value="P:dGTP catabolic process"/>
    <property type="evidence" value="ECO:0007669"/>
    <property type="project" value="TreeGrafter"/>
</dbReference>
<organism evidence="2 3">
    <name type="scientific">Fimbriimonas ginsengisoli Gsoil 348</name>
    <dbReference type="NCBI Taxonomy" id="661478"/>
    <lineage>
        <taxon>Bacteria</taxon>
        <taxon>Bacillati</taxon>
        <taxon>Armatimonadota</taxon>
        <taxon>Fimbriimonadia</taxon>
        <taxon>Fimbriimonadales</taxon>
        <taxon>Fimbriimonadaceae</taxon>
        <taxon>Fimbriimonas</taxon>
    </lineage>
</organism>
<feature type="domain" description="HD" evidence="1">
    <location>
        <begin position="54"/>
        <end position="201"/>
    </location>
</feature>
<protein>
    <recommendedName>
        <fullName evidence="1">HD domain-containing protein</fullName>
    </recommendedName>
</protein>
<dbReference type="PANTHER" id="PTHR11373:SF4">
    <property type="entry name" value="DEOXYNUCLEOSIDE TRIPHOSPHATE TRIPHOSPHOHYDROLASE SAMHD1"/>
    <property type="match status" value="1"/>
</dbReference>
<evidence type="ECO:0000259" key="1">
    <source>
        <dbReference type="PROSITE" id="PS51831"/>
    </source>
</evidence>
<dbReference type="Proteomes" id="UP000027982">
    <property type="component" value="Chromosome"/>
</dbReference>
<dbReference type="KEGG" id="fgi:OP10G_1230"/>
<dbReference type="eggNOG" id="COG1078">
    <property type="taxonomic scope" value="Bacteria"/>
</dbReference>
<dbReference type="SUPFAM" id="SSF109604">
    <property type="entry name" value="HD-domain/PDEase-like"/>
    <property type="match status" value="1"/>
</dbReference>
<evidence type="ECO:0000313" key="3">
    <source>
        <dbReference type="Proteomes" id="UP000027982"/>
    </source>
</evidence>
<dbReference type="PANTHER" id="PTHR11373">
    <property type="entry name" value="DEOXYNUCLEOSIDE TRIPHOSPHATE TRIPHOSPHOHYDROLASE"/>
    <property type="match status" value="1"/>
</dbReference>
<dbReference type="AlphaFoldDB" id="A0A068NM32"/>
<dbReference type="HOGENOM" id="CLU_026821_3_0_0"/>
<dbReference type="PROSITE" id="PS51831">
    <property type="entry name" value="HD"/>
    <property type="match status" value="1"/>
</dbReference>
<proteinExistence type="predicted"/>
<dbReference type="RefSeq" id="WP_025226775.1">
    <property type="nucleotide sequence ID" value="NZ_CP007139.1"/>
</dbReference>
<dbReference type="Gene3D" id="1.10.3210.10">
    <property type="entry name" value="Hypothetical protein af1432"/>
    <property type="match status" value="1"/>
</dbReference>
<dbReference type="Pfam" id="PF01966">
    <property type="entry name" value="HD"/>
    <property type="match status" value="1"/>
</dbReference>
<dbReference type="STRING" id="661478.OP10G_1230"/>